<dbReference type="Proteomes" id="UP001600424">
    <property type="component" value="Unassembled WGS sequence"/>
</dbReference>
<reference evidence="1 2" key="1">
    <citation type="submission" date="2024-09" db="EMBL/GenBank/DDBJ databases">
        <title>The Natural Products Discovery Center: Release of the First 8490 Sequenced Strains for Exploring Actinobacteria Biosynthetic Diversity.</title>
        <authorList>
            <person name="Kalkreuter E."/>
            <person name="Kautsar S.A."/>
            <person name="Yang D."/>
            <person name="Bader C.D."/>
            <person name="Teijaro C.N."/>
            <person name="Fluegel L."/>
            <person name="Davis C.M."/>
            <person name="Simpson J.R."/>
            <person name="Lauterbach L."/>
            <person name="Steele A.D."/>
            <person name="Gui C."/>
            <person name="Meng S."/>
            <person name="Li G."/>
            <person name="Viehrig K."/>
            <person name="Ye F."/>
            <person name="Su P."/>
            <person name="Kiefer A.F."/>
            <person name="Nichols A."/>
            <person name="Cepeda A.J."/>
            <person name="Yan W."/>
            <person name="Fan B."/>
            <person name="Jiang Y."/>
            <person name="Adhikari A."/>
            <person name="Zheng C.-J."/>
            <person name="Schuster L."/>
            <person name="Cowan T.M."/>
            <person name="Smanski M.J."/>
            <person name="Chevrette M.G."/>
            <person name="De Carvalho L.P.S."/>
            <person name="Shen B."/>
        </authorList>
    </citation>
    <scope>NUCLEOTIDE SEQUENCE [LARGE SCALE GENOMIC DNA]</scope>
    <source>
        <strain evidence="1 2">NPDC056472</strain>
    </source>
</reference>
<keyword evidence="2" id="KW-1185">Reference proteome</keyword>
<accession>A0ABW6J3N4</accession>
<sequence>MRITILTVPDCPNARVVRERITAVLGGDAGIELVEVSGEDGAARWGMTGSPTVLLDGVDPFPVPGAQPSVSCRLYRDAQGRTDGAPSVEALREALAGALRPQGADEQDCCETDLRDL</sequence>
<gene>
    <name evidence="1" type="ORF">ACFQ63_33220</name>
</gene>
<evidence type="ECO:0000313" key="2">
    <source>
        <dbReference type="Proteomes" id="UP001600424"/>
    </source>
</evidence>
<protein>
    <submittedName>
        <fullName evidence="1">Alkylmercury lyase</fullName>
    </submittedName>
</protein>
<dbReference type="GO" id="GO:0016829">
    <property type="term" value="F:lyase activity"/>
    <property type="evidence" value="ECO:0007669"/>
    <property type="project" value="UniProtKB-KW"/>
</dbReference>
<proteinExistence type="predicted"/>
<dbReference type="RefSeq" id="WP_386251241.1">
    <property type="nucleotide sequence ID" value="NZ_JBHTRV010000035.1"/>
</dbReference>
<comment type="caution">
    <text evidence="1">The sequence shown here is derived from an EMBL/GenBank/DDBJ whole genome shotgun (WGS) entry which is preliminary data.</text>
</comment>
<name>A0ABW6J3N4_STRWE</name>
<dbReference type="EMBL" id="JBHTRV010000035">
    <property type="protein sequence ID" value="MFE5984542.1"/>
    <property type="molecule type" value="Genomic_DNA"/>
</dbReference>
<evidence type="ECO:0000313" key="1">
    <source>
        <dbReference type="EMBL" id="MFE5984542.1"/>
    </source>
</evidence>
<organism evidence="1 2">
    <name type="scientific">Streptomyces wedmorensis</name>
    <dbReference type="NCBI Taxonomy" id="43759"/>
    <lineage>
        <taxon>Bacteria</taxon>
        <taxon>Bacillati</taxon>
        <taxon>Actinomycetota</taxon>
        <taxon>Actinomycetes</taxon>
        <taxon>Kitasatosporales</taxon>
        <taxon>Streptomycetaceae</taxon>
        <taxon>Streptomyces</taxon>
    </lineage>
</organism>
<keyword evidence="1" id="KW-0456">Lyase</keyword>